<dbReference type="OrthoDB" id="103403at2"/>
<feature type="transmembrane region" description="Helical" evidence="6">
    <location>
        <begin position="252"/>
        <end position="272"/>
    </location>
</feature>
<reference evidence="7 8" key="1">
    <citation type="submission" date="2017-04" db="EMBL/GenBank/DDBJ databases">
        <authorList>
            <person name="Afonso C.L."/>
            <person name="Miller P.J."/>
            <person name="Scott M.A."/>
            <person name="Spackman E."/>
            <person name="Goraichik I."/>
            <person name="Dimitrov K.M."/>
            <person name="Suarez D.L."/>
            <person name="Swayne D.E."/>
        </authorList>
    </citation>
    <scope>NUCLEOTIDE SEQUENCE [LARGE SCALE GENOMIC DNA]</scope>
    <source>
        <strain evidence="7 8">DSM 23236</strain>
    </source>
</reference>
<keyword evidence="5 6" id="KW-0472">Membrane</keyword>
<name>A0A1W1XXH0_9NEIS</name>
<evidence type="ECO:0000256" key="5">
    <source>
        <dbReference type="ARBA" id="ARBA00023136"/>
    </source>
</evidence>
<protein>
    <submittedName>
        <fullName evidence="7">Polysaccharide transporter, PST family</fullName>
    </submittedName>
</protein>
<dbReference type="STRING" id="1121001.SAMN02745857_03364"/>
<evidence type="ECO:0000256" key="4">
    <source>
        <dbReference type="ARBA" id="ARBA00022989"/>
    </source>
</evidence>
<dbReference type="Proteomes" id="UP000192761">
    <property type="component" value="Unassembled WGS sequence"/>
</dbReference>
<feature type="transmembrane region" description="Helical" evidence="6">
    <location>
        <begin position="327"/>
        <end position="347"/>
    </location>
</feature>
<gene>
    <name evidence="7" type="ORF">SAMN02745857_03364</name>
</gene>
<dbReference type="InterPro" id="IPR050833">
    <property type="entry name" value="Poly_Biosynth_Transport"/>
</dbReference>
<dbReference type="AlphaFoldDB" id="A0A1W1XXH0"/>
<feature type="transmembrane region" description="Helical" evidence="6">
    <location>
        <begin position="217"/>
        <end position="240"/>
    </location>
</feature>
<feature type="transmembrane region" description="Helical" evidence="6">
    <location>
        <begin position="44"/>
        <end position="67"/>
    </location>
</feature>
<organism evidence="7 8">
    <name type="scientific">Andreprevotia lacus DSM 23236</name>
    <dbReference type="NCBI Taxonomy" id="1121001"/>
    <lineage>
        <taxon>Bacteria</taxon>
        <taxon>Pseudomonadati</taxon>
        <taxon>Pseudomonadota</taxon>
        <taxon>Betaproteobacteria</taxon>
        <taxon>Neisseriales</taxon>
        <taxon>Chitinibacteraceae</taxon>
        <taxon>Andreprevotia</taxon>
    </lineage>
</organism>
<dbReference type="InterPro" id="IPR002797">
    <property type="entry name" value="Polysacc_synth"/>
</dbReference>
<feature type="transmembrane region" description="Helical" evidence="6">
    <location>
        <begin position="88"/>
        <end position="110"/>
    </location>
</feature>
<feature type="transmembrane region" description="Helical" evidence="6">
    <location>
        <begin position="12"/>
        <end position="32"/>
    </location>
</feature>
<feature type="transmembrane region" description="Helical" evidence="6">
    <location>
        <begin position="171"/>
        <end position="196"/>
    </location>
</feature>
<dbReference type="RefSeq" id="WP_084092320.1">
    <property type="nucleotide sequence ID" value="NZ_FWXD01000024.1"/>
</dbReference>
<feature type="transmembrane region" description="Helical" evidence="6">
    <location>
        <begin position="293"/>
        <end position="315"/>
    </location>
</feature>
<dbReference type="PANTHER" id="PTHR30250">
    <property type="entry name" value="PST FAMILY PREDICTED COLANIC ACID TRANSPORTER"/>
    <property type="match status" value="1"/>
</dbReference>
<accession>A0A1W1XXH0</accession>
<evidence type="ECO:0000256" key="6">
    <source>
        <dbReference type="SAM" id="Phobius"/>
    </source>
</evidence>
<proteinExistence type="predicted"/>
<dbReference type="EMBL" id="FWXD01000024">
    <property type="protein sequence ID" value="SMC28669.1"/>
    <property type="molecule type" value="Genomic_DNA"/>
</dbReference>
<feature type="transmembrane region" description="Helical" evidence="6">
    <location>
        <begin position="359"/>
        <end position="383"/>
    </location>
</feature>
<evidence type="ECO:0000313" key="7">
    <source>
        <dbReference type="EMBL" id="SMC28669.1"/>
    </source>
</evidence>
<evidence type="ECO:0000256" key="3">
    <source>
        <dbReference type="ARBA" id="ARBA00022692"/>
    </source>
</evidence>
<keyword evidence="8" id="KW-1185">Reference proteome</keyword>
<feature type="transmembrane region" description="Helical" evidence="6">
    <location>
        <begin position="389"/>
        <end position="408"/>
    </location>
</feature>
<feature type="transmembrane region" description="Helical" evidence="6">
    <location>
        <begin position="145"/>
        <end position="165"/>
    </location>
</feature>
<sequence>MTFDARMRSNIIALYIVQGLNPLISLLTFPFLTNTLGAEGFGVLMAAFYAVQYGVLFTDFGFNLSAVREIAQQRDNPQAVARVFWKVNAAKTLLALLACAVLTLLIALIGDWRAHAPVYGFSMIYIISSVFFPQWYFQGFEEFRLVSLLTVVSRVLMLGLLLTLVRGPDDVALAVALQAAPAMLAGALWWCSGWGLKRPAWHTPNRVEMRQSLIESWPFFLSAISTNLYTTSTGLILSFFASPMQMGFYGAAYRLVYVVQGTLIAPLVQATYPRIAQHAQSNPPAALAVIRKAWLLQGGAGLLATVVLIIGAPWIVPLLGKSMTGSASAVAWLAPAILLGALSYVYGSQTLLPFGRERYYSRVLMLAGLLNVLLLFLLLPSAAEPAVRAAQVVVVVELYIVVAFWLGARKVYAGLRA</sequence>
<keyword evidence="4 6" id="KW-1133">Transmembrane helix</keyword>
<dbReference type="Pfam" id="PF01943">
    <property type="entry name" value="Polysacc_synt"/>
    <property type="match status" value="1"/>
</dbReference>
<keyword evidence="3 6" id="KW-0812">Transmembrane</keyword>
<evidence type="ECO:0000256" key="1">
    <source>
        <dbReference type="ARBA" id="ARBA00004651"/>
    </source>
</evidence>
<comment type="subcellular location">
    <subcellularLocation>
        <location evidence="1">Cell membrane</location>
        <topology evidence="1">Multi-pass membrane protein</topology>
    </subcellularLocation>
</comment>
<dbReference type="GO" id="GO:0005886">
    <property type="term" value="C:plasma membrane"/>
    <property type="evidence" value="ECO:0007669"/>
    <property type="project" value="UniProtKB-SubCell"/>
</dbReference>
<evidence type="ECO:0000313" key="8">
    <source>
        <dbReference type="Proteomes" id="UP000192761"/>
    </source>
</evidence>
<dbReference type="PANTHER" id="PTHR30250:SF11">
    <property type="entry name" value="O-ANTIGEN TRANSPORTER-RELATED"/>
    <property type="match status" value="1"/>
</dbReference>
<keyword evidence="2" id="KW-1003">Cell membrane</keyword>
<evidence type="ECO:0000256" key="2">
    <source>
        <dbReference type="ARBA" id="ARBA00022475"/>
    </source>
</evidence>
<feature type="transmembrane region" description="Helical" evidence="6">
    <location>
        <begin position="116"/>
        <end position="133"/>
    </location>
</feature>